<dbReference type="CDD" id="cd06529">
    <property type="entry name" value="S24_LexA-like"/>
    <property type="match status" value="1"/>
</dbReference>
<dbReference type="EMBL" id="CP152380">
    <property type="protein sequence ID" value="XAF55081.1"/>
    <property type="molecule type" value="Genomic_DNA"/>
</dbReference>
<reference evidence="6 7" key="1">
    <citation type="submission" date="2024-04" db="EMBL/GenBank/DDBJ databases">
        <title>Marinobacter sp. SBY-1.</title>
        <authorList>
            <person name="Pan C."/>
        </authorList>
    </citation>
    <scope>NUCLEOTIDE SEQUENCE [LARGE SCALE GENOMIC DNA]</scope>
    <source>
        <strain evidence="6 7">SBY-1</strain>
    </source>
</reference>
<evidence type="ECO:0000256" key="2">
    <source>
        <dbReference type="ARBA" id="ARBA00023125"/>
    </source>
</evidence>
<keyword evidence="1" id="KW-0805">Transcription regulation</keyword>
<accession>A0ABZ3E7W9</accession>
<protein>
    <submittedName>
        <fullName evidence="6">LexA family transcriptional regulator</fullName>
    </submittedName>
</protein>
<proteinExistence type="predicted"/>
<sequence>MNDKLLNSEQIIHRMRDAIGARNDGAVGEFVGASKQAVYNWKNRGSIPIEYCVKFCVKTGKSLDWLIFGSESGLSVGEAAARYGVELDEDYREIPVYDIEASAGAGSLFDQELVSTFLKFRKDWLTREGLHVHNLVAIRVSGDSMDGTLADGDTVLIDRSKRKPDGVFAIRIGDTLRIKRLQMMTDGSIRLSSDNPVYQPEVIHPENLSHVEIVGQCYWRGGRVF</sequence>
<keyword evidence="7" id="KW-1185">Reference proteome</keyword>
<dbReference type="Pfam" id="PF07022">
    <property type="entry name" value="Phage_CI_repr"/>
    <property type="match status" value="1"/>
</dbReference>
<dbReference type="RefSeq" id="WP_342632113.1">
    <property type="nucleotide sequence ID" value="NZ_CP152380.1"/>
</dbReference>
<evidence type="ECO:0000313" key="6">
    <source>
        <dbReference type="EMBL" id="XAF55081.1"/>
    </source>
</evidence>
<dbReference type="InterPro" id="IPR010744">
    <property type="entry name" value="Phage_CI_N"/>
</dbReference>
<dbReference type="InterPro" id="IPR036286">
    <property type="entry name" value="LexA/Signal_pep-like_sf"/>
</dbReference>
<dbReference type="PANTHER" id="PTHR40661">
    <property type="match status" value="1"/>
</dbReference>
<dbReference type="InterPro" id="IPR015927">
    <property type="entry name" value="Peptidase_S24_S26A/B/C"/>
</dbReference>
<organism evidence="6 7">
    <name type="scientific">Marinobacter alkaliphilus</name>
    <dbReference type="NCBI Taxonomy" id="254719"/>
    <lineage>
        <taxon>Bacteria</taxon>
        <taxon>Pseudomonadati</taxon>
        <taxon>Pseudomonadota</taxon>
        <taxon>Gammaproteobacteria</taxon>
        <taxon>Pseudomonadales</taxon>
        <taxon>Marinobacteraceae</taxon>
        <taxon>Marinobacter</taxon>
    </lineage>
</organism>
<gene>
    <name evidence="6" type="ORF">AAGT77_05910</name>
</gene>
<feature type="domain" description="Bacteriophage CI repressor N-terminal" evidence="5">
    <location>
        <begin position="11"/>
        <end position="71"/>
    </location>
</feature>
<dbReference type="PANTHER" id="PTHR40661:SF3">
    <property type="entry name" value="FELS-1 PROPHAGE TRANSCRIPTIONAL REGULATOR"/>
    <property type="match status" value="1"/>
</dbReference>
<dbReference type="SUPFAM" id="SSF51306">
    <property type="entry name" value="LexA/Signal peptidase"/>
    <property type="match status" value="1"/>
</dbReference>
<evidence type="ECO:0000259" key="4">
    <source>
        <dbReference type="Pfam" id="PF00717"/>
    </source>
</evidence>
<evidence type="ECO:0000259" key="5">
    <source>
        <dbReference type="Pfam" id="PF07022"/>
    </source>
</evidence>
<dbReference type="Gene3D" id="1.10.260.40">
    <property type="entry name" value="lambda repressor-like DNA-binding domains"/>
    <property type="match status" value="1"/>
</dbReference>
<evidence type="ECO:0000256" key="3">
    <source>
        <dbReference type="ARBA" id="ARBA00023163"/>
    </source>
</evidence>
<keyword evidence="3" id="KW-0804">Transcription</keyword>
<dbReference type="InterPro" id="IPR010982">
    <property type="entry name" value="Lambda_DNA-bd_dom_sf"/>
</dbReference>
<dbReference type="Pfam" id="PF00717">
    <property type="entry name" value="Peptidase_S24"/>
    <property type="match status" value="1"/>
</dbReference>
<name>A0ABZ3E7W9_9GAMM</name>
<keyword evidence="2" id="KW-0238">DNA-binding</keyword>
<evidence type="ECO:0000256" key="1">
    <source>
        <dbReference type="ARBA" id="ARBA00023015"/>
    </source>
</evidence>
<feature type="domain" description="Peptidase S24/S26A/S26B/S26C" evidence="4">
    <location>
        <begin position="95"/>
        <end position="216"/>
    </location>
</feature>
<dbReference type="InterPro" id="IPR039418">
    <property type="entry name" value="LexA-like"/>
</dbReference>
<evidence type="ECO:0000313" key="7">
    <source>
        <dbReference type="Proteomes" id="UP001445268"/>
    </source>
</evidence>
<dbReference type="Proteomes" id="UP001445268">
    <property type="component" value="Chromosome"/>
</dbReference>
<dbReference type="Gene3D" id="2.10.109.10">
    <property type="entry name" value="Umud Fragment, subunit A"/>
    <property type="match status" value="1"/>
</dbReference>